<dbReference type="InParanoid" id="A0A2T3AN44"/>
<dbReference type="EMBL" id="KZ678373">
    <property type="protein sequence ID" value="PSS03867.1"/>
    <property type="molecule type" value="Genomic_DNA"/>
</dbReference>
<dbReference type="Pfam" id="PF06487">
    <property type="entry name" value="SAP18"/>
    <property type="match status" value="1"/>
</dbReference>
<keyword evidence="4" id="KW-1185">Reference proteome</keyword>
<dbReference type="InterPro" id="IPR042534">
    <property type="entry name" value="SAP18_sf"/>
</dbReference>
<comment type="similarity">
    <text evidence="1">Belongs to the SAP18 family.</text>
</comment>
<dbReference type="InterPro" id="IPR010516">
    <property type="entry name" value="SAP18"/>
</dbReference>
<protein>
    <submittedName>
        <fullName evidence="3">Sin3 associated polypeptide p18-domain-containing protein</fullName>
    </submittedName>
</protein>
<accession>A0A2T3AN44</accession>
<evidence type="ECO:0000256" key="2">
    <source>
        <dbReference type="SAM" id="MobiDB-lite"/>
    </source>
</evidence>
<dbReference type="AlphaFoldDB" id="A0A2T3AN44"/>
<evidence type="ECO:0000313" key="4">
    <source>
        <dbReference type="Proteomes" id="UP000241462"/>
    </source>
</evidence>
<sequence length="347" mass="36601">MDLGGYCHMCLYSSSLVTILPYCKDNNLCLSAEPNLDAIIRLKTWKVMEPATEQVDRDATTPFLVKLFYRTGAFHRPDEFTTHHEDLPPHITIHTWPTATLTELTHLLASHSPHILPSPSIGTRLAYRLLYHDTRAGAGVSVAASSSAVSPSAMSPTSTPRLATQDLGSVVIGNGGPGIAVPVADNDGDVSMNDDTTAVEDGGLDGQHDAAAAEAEARKTLADARFVPGDFLSVAILPPSAVDGSVQSAGAARMGRGYGIGQATAGSGGLPPSVDARGREWGYGYARGRMLDFRQSAGGSSGIGIGSGSGVYGRESVNTAPPLGEWRRGERLPDMPPPSQGRGRRRW</sequence>
<dbReference type="OrthoDB" id="440566at2759"/>
<feature type="region of interest" description="Disordered" evidence="2">
    <location>
        <begin position="307"/>
        <end position="347"/>
    </location>
</feature>
<dbReference type="Proteomes" id="UP000241462">
    <property type="component" value="Unassembled WGS sequence"/>
</dbReference>
<dbReference type="STRING" id="2025994.A0A2T3AN44"/>
<dbReference type="Gene3D" id="3.10.20.550">
    <property type="entry name" value="ASAP complex, SAP18 subunit"/>
    <property type="match status" value="1"/>
</dbReference>
<evidence type="ECO:0000313" key="3">
    <source>
        <dbReference type="EMBL" id="PSS03867.1"/>
    </source>
</evidence>
<evidence type="ECO:0000256" key="1">
    <source>
        <dbReference type="ARBA" id="ARBA00009143"/>
    </source>
</evidence>
<name>A0A2T3AN44_9PEZI</name>
<gene>
    <name evidence="3" type="ORF">BD289DRAFT_420417</name>
</gene>
<reference evidence="3 4" key="1">
    <citation type="journal article" date="2018" name="Mycol. Prog.">
        <title>Coniella lustricola, a new species from submerged detritus.</title>
        <authorList>
            <person name="Raudabaugh D.B."/>
            <person name="Iturriaga T."/>
            <person name="Carver A."/>
            <person name="Mondo S."/>
            <person name="Pangilinan J."/>
            <person name="Lipzen A."/>
            <person name="He G."/>
            <person name="Amirebrahimi M."/>
            <person name="Grigoriev I.V."/>
            <person name="Miller A.N."/>
        </authorList>
    </citation>
    <scope>NUCLEOTIDE SEQUENCE [LARGE SCALE GENOMIC DNA]</scope>
    <source>
        <strain evidence="3 4">B22-T-1</strain>
    </source>
</reference>
<organism evidence="3 4">
    <name type="scientific">Coniella lustricola</name>
    <dbReference type="NCBI Taxonomy" id="2025994"/>
    <lineage>
        <taxon>Eukaryota</taxon>
        <taxon>Fungi</taxon>
        <taxon>Dikarya</taxon>
        <taxon>Ascomycota</taxon>
        <taxon>Pezizomycotina</taxon>
        <taxon>Sordariomycetes</taxon>
        <taxon>Sordariomycetidae</taxon>
        <taxon>Diaporthales</taxon>
        <taxon>Schizoparmaceae</taxon>
        <taxon>Coniella</taxon>
    </lineage>
</organism>
<proteinExistence type="inferred from homology"/>
<dbReference type="PANTHER" id="PTHR13082:SF0">
    <property type="entry name" value="HISTONE DEACETYLASE COMPLEX SUBUNIT SAP18"/>
    <property type="match status" value="1"/>
</dbReference>
<dbReference type="PANTHER" id="PTHR13082">
    <property type="entry name" value="SAP18"/>
    <property type="match status" value="1"/>
</dbReference>
<dbReference type="GO" id="GO:0005634">
    <property type="term" value="C:nucleus"/>
    <property type="evidence" value="ECO:0007669"/>
    <property type="project" value="TreeGrafter"/>
</dbReference>